<dbReference type="PRINTS" id="PR00132">
    <property type="entry name" value="GLHYDRLASE2"/>
</dbReference>
<dbReference type="InterPro" id="IPR017853">
    <property type="entry name" value="GH"/>
</dbReference>
<dbReference type="GO" id="GO:0004565">
    <property type="term" value="F:beta-galactosidase activity"/>
    <property type="evidence" value="ECO:0007669"/>
    <property type="project" value="UniProtKB-EC"/>
</dbReference>
<feature type="signal peptide" evidence="10">
    <location>
        <begin position="1"/>
        <end position="19"/>
    </location>
</feature>
<dbReference type="InterPro" id="IPR006101">
    <property type="entry name" value="Glyco_hydro_2"/>
</dbReference>
<dbReference type="InterPro" id="IPR008979">
    <property type="entry name" value="Galactose-bd-like_sf"/>
</dbReference>
<dbReference type="Gene3D" id="2.60.40.10">
    <property type="entry name" value="Immunoglobulins"/>
    <property type="match status" value="2"/>
</dbReference>
<dbReference type="InterPro" id="IPR004199">
    <property type="entry name" value="B-gal_small/dom_5"/>
</dbReference>
<dbReference type="GO" id="GO:0009341">
    <property type="term" value="C:beta-galactosidase complex"/>
    <property type="evidence" value="ECO:0007669"/>
    <property type="project" value="InterPro"/>
</dbReference>
<dbReference type="GO" id="GO:0030246">
    <property type="term" value="F:carbohydrate binding"/>
    <property type="evidence" value="ECO:0007669"/>
    <property type="project" value="InterPro"/>
</dbReference>
<dbReference type="Gene3D" id="2.60.120.260">
    <property type="entry name" value="Galactose-binding domain-like"/>
    <property type="match status" value="1"/>
</dbReference>
<dbReference type="EMBL" id="CP015772">
    <property type="protein sequence ID" value="ANH82109.1"/>
    <property type="molecule type" value="Genomic_DNA"/>
</dbReference>
<accession>A0A1A9I4Y0</accession>
<keyword evidence="6 12" id="KW-0378">Hydrolase</keyword>
<evidence type="ECO:0000313" key="13">
    <source>
        <dbReference type="Proteomes" id="UP000077667"/>
    </source>
</evidence>
<dbReference type="InterPro" id="IPR032312">
    <property type="entry name" value="LacZ_4"/>
</dbReference>
<gene>
    <name evidence="12" type="ORF">A8C56_15010</name>
</gene>
<keyword evidence="7" id="KW-0106">Calcium</keyword>
<dbReference type="InterPro" id="IPR006103">
    <property type="entry name" value="Glyco_hydro_2_cat"/>
</dbReference>
<comment type="catalytic activity">
    <reaction evidence="1">
        <text>Hydrolysis of terminal non-reducing beta-D-galactose residues in beta-D-galactosides.</text>
        <dbReference type="EC" id="3.2.1.23"/>
    </reaction>
</comment>
<evidence type="ECO:0000256" key="8">
    <source>
        <dbReference type="ARBA" id="ARBA00023295"/>
    </source>
</evidence>
<sequence length="1052" mass="120511">MKKGLSLVALLWISIAGIAQQPLPSELQTPEIVAVNRMPMRANAFAFETRQLAEKREKEQSKYFISLNGSWRFNWVQNPKDRPADFYKADFNDSKWINFPVPANWELNGYGLPIYVNQPYEFAGRAKTGKKLSPPYDIPDDNNPVGSYRKKVVIPADWDGRQVFIHLGAVKSAFFIWVNGQKVGYSEDSKMAAEFDITRYVKPGENLIALQVYRWSDGSYLECQDMWRISGIEREVYLYATPLLDVRDFKVSATLTNHYEDGVFEFAGEVNNYKTDRKTLHSKADTATVELELADDAGHAVFKETLPAVSVLGRYKTAVSFRKNIPGIRTWSAEVPYLYTLYITLKNNRGEVLEVIPVRVGFRSIEIKGRNFLINGKRVFFKGVNRHEHNARTGHTLTKADMEKDMEMMKKLNVNAVRQSHYPPDPYWLELCDEYGLYVIDEANIESHGRYYDLEYTLANDRQWRIPHLERIKRMYERDKNHPSIITWSLGNEAGNGINMYEGYDWLKKKDIRPVQYERAEYDYNTDVICPQYPSPNGVARQKDSKDGRPYIMSEYAHIMGNSLGNFREYWDAIENTPGTQGGYIWEWIDQGIDTVKNGKRILAYGGDFPLSGPVDENFSDNNFCVKGVVTAYRTLTPMAVEVKRVYQHIATIYKGNNAVEVSNGYFFKDLSNIRLDWEITEDGNVVEKGSRPDLNIKPQTGARIELPVLYRPKAGKEYFLNIYYRLKNKEPFLEKDYEVAAAQFAWNGAPAVYSHPATKAAITGSRNGNLLTLKGHDFTAVFDLGRGTLVQYDLRGITVISKGPQPGFYRAPTDNDIGAGLNQSLRSWRNVYEKVTRVQSKTEQVSANEYKVEFTAILPGGKTKTQQEFIVYGDGTLLVKNNYSLAEGDYKSLMRVGNDLELNGQFSKIQWYGRGPWENYWDRHTASNIGKYSQTIDQQYFPYARPQESGNKTDVRWISMTNSKGMGVRFELADSVLSVAALPYSIEQLDPAPVKKQFHSGELQKAAVIYMHVDLKQMGVQGIDSWGSMPLKKYWIIPGTYRYSYWIRPLQ</sequence>
<dbReference type="SUPFAM" id="SSF51445">
    <property type="entry name" value="(Trans)glycosidases"/>
    <property type="match status" value="1"/>
</dbReference>
<evidence type="ECO:0000313" key="12">
    <source>
        <dbReference type="EMBL" id="ANH82109.1"/>
    </source>
</evidence>
<feature type="chain" id="PRO_5008389856" description="beta-galactosidase" evidence="10">
    <location>
        <begin position="20"/>
        <end position="1052"/>
    </location>
</feature>
<dbReference type="RefSeq" id="WP_067757681.1">
    <property type="nucleotide sequence ID" value="NZ_CP015772.1"/>
</dbReference>
<comment type="similarity">
    <text evidence="3">Belongs to the glycosyl hydrolase 2 family.</text>
</comment>
<dbReference type="SUPFAM" id="SSF49303">
    <property type="entry name" value="beta-Galactosidase/glucuronidase domain"/>
    <property type="match status" value="2"/>
</dbReference>
<dbReference type="SMART" id="SM01038">
    <property type="entry name" value="Bgal_small_N"/>
    <property type="match status" value="1"/>
</dbReference>
<evidence type="ECO:0000256" key="1">
    <source>
        <dbReference type="ARBA" id="ARBA00001412"/>
    </source>
</evidence>
<evidence type="ECO:0000256" key="4">
    <source>
        <dbReference type="ARBA" id="ARBA00011245"/>
    </source>
</evidence>
<organism evidence="12 13">
    <name type="scientific">Niabella ginsenosidivorans</name>
    <dbReference type="NCBI Taxonomy" id="1176587"/>
    <lineage>
        <taxon>Bacteria</taxon>
        <taxon>Pseudomonadati</taxon>
        <taxon>Bacteroidota</taxon>
        <taxon>Chitinophagia</taxon>
        <taxon>Chitinophagales</taxon>
        <taxon>Chitinophagaceae</taxon>
        <taxon>Niabella</taxon>
    </lineage>
</organism>
<dbReference type="AlphaFoldDB" id="A0A1A9I4Y0"/>
<protein>
    <recommendedName>
        <fullName evidence="5">beta-galactosidase</fullName>
        <ecNumber evidence="5">3.2.1.23</ecNumber>
    </recommendedName>
    <alternativeName>
        <fullName evidence="9">Lactase</fullName>
    </alternativeName>
</protein>
<dbReference type="InterPro" id="IPR011013">
    <property type="entry name" value="Gal_mutarotase_sf_dom"/>
</dbReference>
<reference evidence="12 13" key="1">
    <citation type="submission" date="2016-05" db="EMBL/GenBank/DDBJ databases">
        <title>Niabella ginsenosidivorans BS26 whole genome sequencing.</title>
        <authorList>
            <person name="Im W.T."/>
            <person name="Siddiqi M.Z."/>
        </authorList>
    </citation>
    <scope>NUCLEOTIDE SEQUENCE [LARGE SCALE GENOMIC DNA]</scope>
    <source>
        <strain evidence="12 13">BS26</strain>
    </source>
</reference>
<evidence type="ECO:0000256" key="9">
    <source>
        <dbReference type="ARBA" id="ARBA00032230"/>
    </source>
</evidence>
<dbReference type="PANTHER" id="PTHR46323:SF2">
    <property type="entry name" value="BETA-GALACTOSIDASE"/>
    <property type="match status" value="1"/>
</dbReference>
<dbReference type="Pfam" id="PF02837">
    <property type="entry name" value="Glyco_hydro_2_N"/>
    <property type="match status" value="1"/>
</dbReference>
<evidence type="ECO:0000256" key="2">
    <source>
        <dbReference type="ARBA" id="ARBA00001913"/>
    </source>
</evidence>
<dbReference type="InterPro" id="IPR036156">
    <property type="entry name" value="Beta-gal/glucu_dom_sf"/>
</dbReference>
<evidence type="ECO:0000256" key="6">
    <source>
        <dbReference type="ARBA" id="ARBA00022801"/>
    </source>
</evidence>
<keyword evidence="10" id="KW-0732">Signal</keyword>
<dbReference type="GO" id="GO:0005990">
    <property type="term" value="P:lactose catabolic process"/>
    <property type="evidence" value="ECO:0007669"/>
    <property type="project" value="TreeGrafter"/>
</dbReference>
<proteinExistence type="inferred from homology"/>
<evidence type="ECO:0000256" key="3">
    <source>
        <dbReference type="ARBA" id="ARBA00007401"/>
    </source>
</evidence>
<dbReference type="InterPro" id="IPR014718">
    <property type="entry name" value="GH-type_carb-bd"/>
</dbReference>
<evidence type="ECO:0000256" key="10">
    <source>
        <dbReference type="SAM" id="SignalP"/>
    </source>
</evidence>
<dbReference type="SUPFAM" id="SSF74650">
    <property type="entry name" value="Galactose mutarotase-like"/>
    <property type="match status" value="1"/>
</dbReference>
<comment type="cofactor">
    <cofactor evidence="2">
        <name>Ca(2+)</name>
        <dbReference type="ChEBI" id="CHEBI:29108"/>
    </cofactor>
</comment>
<evidence type="ECO:0000259" key="11">
    <source>
        <dbReference type="SMART" id="SM01038"/>
    </source>
</evidence>
<dbReference type="Gene3D" id="3.20.20.80">
    <property type="entry name" value="Glycosidases"/>
    <property type="match status" value="1"/>
</dbReference>
<dbReference type="Pfam" id="PF02929">
    <property type="entry name" value="Bgal_small_N"/>
    <property type="match status" value="1"/>
</dbReference>
<dbReference type="Pfam" id="PF02836">
    <property type="entry name" value="Glyco_hydro_2_C"/>
    <property type="match status" value="1"/>
</dbReference>
<dbReference type="Gene3D" id="2.70.98.10">
    <property type="match status" value="1"/>
</dbReference>
<dbReference type="SUPFAM" id="SSF49785">
    <property type="entry name" value="Galactose-binding domain-like"/>
    <property type="match status" value="1"/>
</dbReference>
<dbReference type="STRING" id="1176587.A8C56_15010"/>
<dbReference type="InterPro" id="IPR013783">
    <property type="entry name" value="Ig-like_fold"/>
</dbReference>
<dbReference type="EC" id="3.2.1.23" evidence="5"/>
<dbReference type="Proteomes" id="UP000077667">
    <property type="component" value="Chromosome"/>
</dbReference>
<comment type="subunit">
    <text evidence="4">Monomer.</text>
</comment>
<dbReference type="PANTHER" id="PTHR46323">
    <property type="entry name" value="BETA-GALACTOSIDASE"/>
    <property type="match status" value="1"/>
</dbReference>
<feature type="domain" description="Beta galactosidase small chain/" evidence="11">
    <location>
        <begin position="773"/>
        <end position="1049"/>
    </location>
</feature>
<evidence type="ECO:0000256" key="7">
    <source>
        <dbReference type="ARBA" id="ARBA00022837"/>
    </source>
</evidence>
<dbReference type="InterPro" id="IPR006104">
    <property type="entry name" value="Glyco_hydro_2_N"/>
</dbReference>
<dbReference type="InterPro" id="IPR050347">
    <property type="entry name" value="Bact_Beta-galactosidase"/>
</dbReference>
<evidence type="ECO:0000256" key="5">
    <source>
        <dbReference type="ARBA" id="ARBA00012756"/>
    </source>
</evidence>
<dbReference type="KEGG" id="nia:A8C56_15010"/>
<dbReference type="OrthoDB" id="9801077at2"/>
<dbReference type="Pfam" id="PF00703">
    <property type="entry name" value="Glyco_hydro_2"/>
    <property type="match status" value="1"/>
</dbReference>
<dbReference type="InterPro" id="IPR006102">
    <property type="entry name" value="Ig-like_GH2"/>
</dbReference>
<dbReference type="Pfam" id="PF16353">
    <property type="entry name" value="LacZ_4"/>
    <property type="match status" value="1"/>
</dbReference>
<name>A0A1A9I4Y0_9BACT</name>
<keyword evidence="8" id="KW-0326">Glycosidase</keyword>
<keyword evidence="13" id="KW-1185">Reference proteome</keyword>